<keyword evidence="8" id="KW-1185">Reference proteome</keyword>
<evidence type="ECO:0000256" key="2">
    <source>
        <dbReference type="ARBA" id="ARBA00022723"/>
    </source>
</evidence>
<dbReference type="GO" id="GO:0008270">
    <property type="term" value="F:zinc ion binding"/>
    <property type="evidence" value="ECO:0007669"/>
    <property type="project" value="UniProtKB-KW"/>
</dbReference>
<reference evidence="7 8" key="1">
    <citation type="journal article" date="2010" name="Plant Cell">
        <title>The Chlorella variabilis NC64A genome reveals adaptation to photosymbiosis, coevolution with viruses, and cryptic sex.</title>
        <authorList>
            <person name="Blanc G."/>
            <person name="Duncan G."/>
            <person name="Agarkova I."/>
            <person name="Borodovsky M."/>
            <person name="Gurnon J."/>
            <person name="Kuo A."/>
            <person name="Lindquist E."/>
            <person name="Lucas S."/>
            <person name="Pangilinan J."/>
            <person name="Polle J."/>
            <person name="Salamov A."/>
            <person name="Terry A."/>
            <person name="Yamada T."/>
            <person name="Dunigan D.D."/>
            <person name="Grigoriev I.V."/>
            <person name="Claverie J.M."/>
            <person name="Van Etten J.L."/>
        </authorList>
    </citation>
    <scope>NUCLEOTIDE SEQUENCE [LARGE SCALE GENOMIC DNA]</scope>
    <source>
        <strain evidence="7 8">NC64A</strain>
    </source>
</reference>
<dbReference type="RefSeq" id="XP_005847250.1">
    <property type="nucleotide sequence ID" value="XM_005847188.1"/>
</dbReference>
<sequence>MKGLGKAAKRHPIPNACCVHYANNGGAACRACKKGIAEKELRFGCDAHDGDWHSYHWHHWGCVTDELLRKVGGKERLWKVQRLDPKDKQMIEQRFERLK</sequence>
<dbReference type="EMBL" id="GL433845">
    <property type="protein sequence ID" value="EFN55148.1"/>
    <property type="molecule type" value="Genomic_DNA"/>
</dbReference>
<dbReference type="Proteomes" id="UP000008141">
    <property type="component" value="Unassembled WGS sequence"/>
</dbReference>
<evidence type="ECO:0000256" key="4">
    <source>
        <dbReference type="ARBA" id="ARBA00022833"/>
    </source>
</evidence>
<dbReference type="GO" id="GO:0003677">
    <property type="term" value="F:DNA binding"/>
    <property type="evidence" value="ECO:0007669"/>
    <property type="project" value="InterPro"/>
</dbReference>
<evidence type="ECO:0000313" key="8">
    <source>
        <dbReference type="Proteomes" id="UP000008141"/>
    </source>
</evidence>
<keyword evidence="3" id="KW-0863">Zinc-finger</keyword>
<evidence type="ECO:0000259" key="6">
    <source>
        <dbReference type="PROSITE" id="PS50064"/>
    </source>
</evidence>
<comment type="subcellular location">
    <subcellularLocation>
        <location evidence="1">Nucleus</location>
    </subcellularLocation>
</comment>
<evidence type="ECO:0000256" key="1">
    <source>
        <dbReference type="ARBA" id="ARBA00004123"/>
    </source>
</evidence>
<dbReference type="InterPro" id="IPR001510">
    <property type="entry name" value="Znf_PARP"/>
</dbReference>
<evidence type="ECO:0000256" key="3">
    <source>
        <dbReference type="ARBA" id="ARBA00022771"/>
    </source>
</evidence>
<protein>
    <recommendedName>
        <fullName evidence="6">PARP-type domain-containing protein</fullName>
    </recommendedName>
</protein>
<evidence type="ECO:0000256" key="5">
    <source>
        <dbReference type="ARBA" id="ARBA00023242"/>
    </source>
</evidence>
<dbReference type="GO" id="GO:0005634">
    <property type="term" value="C:nucleus"/>
    <property type="evidence" value="ECO:0007669"/>
    <property type="project" value="UniProtKB-SubCell"/>
</dbReference>
<dbReference type="GeneID" id="17354827"/>
<proteinExistence type="predicted"/>
<dbReference type="Pfam" id="PF00645">
    <property type="entry name" value="zf-PARP"/>
    <property type="match status" value="1"/>
</dbReference>
<dbReference type="KEGG" id="cvr:CHLNCDRAFT_134238"/>
<dbReference type="PROSITE" id="PS50064">
    <property type="entry name" value="ZF_PARP_2"/>
    <property type="match status" value="1"/>
</dbReference>
<dbReference type="Gene3D" id="3.30.1740.10">
    <property type="entry name" value="Zinc finger, PARP-type"/>
    <property type="match status" value="1"/>
</dbReference>
<dbReference type="InParanoid" id="E1ZFK4"/>
<feature type="domain" description="PARP-type" evidence="6">
    <location>
        <begin position="17"/>
        <end position="99"/>
    </location>
</feature>
<gene>
    <name evidence="7" type="ORF">CHLNCDRAFT_134238</name>
</gene>
<evidence type="ECO:0000313" key="7">
    <source>
        <dbReference type="EMBL" id="EFN55148.1"/>
    </source>
</evidence>
<dbReference type="PROSITE" id="PS51257">
    <property type="entry name" value="PROKAR_LIPOPROTEIN"/>
    <property type="match status" value="1"/>
</dbReference>
<dbReference type="AlphaFoldDB" id="E1ZFK4"/>
<dbReference type="SMART" id="SM01336">
    <property type="entry name" value="zf-PARP"/>
    <property type="match status" value="1"/>
</dbReference>
<keyword evidence="5" id="KW-0539">Nucleus</keyword>
<dbReference type="InterPro" id="IPR036957">
    <property type="entry name" value="Znf_PARP_sf"/>
</dbReference>
<keyword evidence="2" id="KW-0479">Metal-binding</keyword>
<dbReference type="OrthoDB" id="514291at2759"/>
<accession>E1ZFK4</accession>
<keyword evidence="4" id="KW-0862">Zinc</keyword>
<name>E1ZFK4_CHLVA</name>
<dbReference type="SUPFAM" id="SSF57716">
    <property type="entry name" value="Glucocorticoid receptor-like (DNA-binding domain)"/>
    <property type="match status" value="1"/>
</dbReference>
<organism evidence="8">
    <name type="scientific">Chlorella variabilis</name>
    <name type="common">Green alga</name>
    <dbReference type="NCBI Taxonomy" id="554065"/>
    <lineage>
        <taxon>Eukaryota</taxon>
        <taxon>Viridiplantae</taxon>
        <taxon>Chlorophyta</taxon>
        <taxon>core chlorophytes</taxon>
        <taxon>Trebouxiophyceae</taxon>
        <taxon>Chlorellales</taxon>
        <taxon>Chlorellaceae</taxon>
        <taxon>Chlorella clade</taxon>
        <taxon>Chlorella</taxon>
    </lineage>
</organism>